<dbReference type="STRING" id="1193518.BN13_390017"/>
<gene>
    <name evidence="2" type="ORF">BN13_390017</name>
</gene>
<dbReference type="AlphaFoldDB" id="A0A077MC38"/>
<name>A0A077MC38_9MICO</name>
<keyword evidence="3" id="KW-1185">Reference proteome</keyword>
<feature type="transmembrane region" description="Helical" evidence="1">
    <location>
        <begin position="52"/>
        <end position="78"/>
    </location>
</feature>
<keyword evidence="1" id="KW-0812">Transmembrane</keyword>
<sequence>MASSPVQDERTVGQLVADASRDITALVNDHIALAKAEVTSGVKVAGKGAGMFAGAAFVGLLGLIFLFLTLGLVLDIWLPRSLSFGIVTLLLFLVAGVLALLGKKAISAAKPKPEKAITEAQKTVAAVKSAA</sequence>
<evidence type="ECO:0000256" key="1">
    <source>
        <dbReference type="SAM" id="Phobius"/>
    </source>
</evidence>
<proteinExistence type="predicted"/>
<keyword evidence="1" id="KW-0472">Membrane</keyword>
<evidence type="ECO:0000313" key="3">
    <source>
        <dbReference type="Proteomes" id="UP000035720"/>
    </source>
</evidence>
<dbReference type="RefSeq" id="WP_235433968.1">
    <property type="nucleotide sequence ID" value="NZ_HF571038.1"/>
</dbReference>
<evidence type="ECO:0000313" key="2">
    <source>
        <dbReference type="EMBL" id="CCI53400.1"/>
    </source>
</evidence>
<accession>A0A077MC38</accession>
<protein>
    <recommendedName>
        <fullName evidence="4">Integral membrane protein</fullName>
    </recommendedName>
</protein>
<dbReference type="Proteomes" id="UP000035720">
    <property type="component" value="Unassembled WGS sequence"/>
</dbReference>
<dbReference type="InterPro" id="IPR009937">
    <property type="entry name" value="Phage_holin_3_6"/>
</dbReference>
<feature type="transmembrane region" description="Helical" evidence="1">
    <location>
        <begin position="84"/>
        <end position="102"/>
    </location>
</feature>
<reference evidence="2 3" key="1">
    <citation type="journal article" date="2013" name="ISME J.">
        <title>A metabolic model for members of the genus Tetrasphaera involved in enhanced biological phosphorus removal.</title>
        <authorList>
            <person name="Kristiansen R."/>
            <person name="Nguyen H.T.T."/>
            <person name="Saunders A.M."/>
            <person name="Nielsen J.L."/>
            <person name="Wimmer R."/>
            <person name="Le V.Q."/>
            <person name="McIlroy S.J."/>
            <person name="Petrovski S."/>
            <person name="Seviour R.J."/>
            <person name="Calteau A."/>
            <person name="Nielsen K.L."/>
            <person name="Nielsen P.H."/>
        </authorList>
    </citation>
    <scope>NUCLEOTIDE SEQUENCE [LARGE SCALE GENOMIC DNA]</scope>
    <source>
        <strain evidence="2 3">Ben 74</strain>
    </source>
</reference>
<keyword evidence="1" id="KW-1133">Transmembrane helix</keyword>
<dbReference type="Pfam" id="PF07332">
    <property type="entry name" value="Phage_holin_3_6"/>
    <property type="match status" value="1"/>
</dbReference>
<comment type="caution">
    <text evidence="2">The sequence shown here is derived from an EMBL/GenBank/DDBJ whole genome shotgun (WGS) entry which is preliminary data.</text>
</comment>
<organism evidence="2 3">
    <name type="scientific">Nostocoides jenkinsii Ben 74</name>
    <dbReference type="NCBI Taxonomy" id="1193518"/>
    <lineage>
        <taxon>Bacteria</taxon>
        <taxon>Bacillati</taxon>
        <taxon>Actinomycetota</taxon>
        <taxon>Actinomycetes</taxon>
        <taxon>Micrococcales</taxon>
        <taxon>Intrasporangiaceae</taxon>
        <taxon>Nostocoides</taxon>
    </lineage>
</organism>
<evidence type="ECO:0008006" key="4">
    <source>
        <dbReference type="Google" id="ProtNLM"/>
    </source>
</evidence>
<dbReference type="EMBL" id="CAJC01000149">
    <property type="protein sequence ID" value="CCI53400.1"/>
    <property type="molecule type" value="Genomic_DNA"/>
</dbReference>